<dbReference type="InterPro" id="IPR007393">
    <property type="entry name" value="YlxR_dom"/>
</dbReference>
<dbReference type="OrthoDB" id="9813251at2"/>
<proteinExistence type="predicted"/>
<evidence type="ECO:0000259" key="1">
    <source>
        <dbReference type="Pfam" id="PF01248"/>
    </source>
</evidence>
<dbReference type="KEGG" id="glo:Glov_1668"/>
<feature type="domain" description="YlxR" evidence="2">
    <location>
        <begin position="11"/>
        <end position="74"/>
    </location>
</feature>
<dbReference type="eggNOG" id="COG2740">
    <property type="taxonomic scope" value="Bacteria"/>
</dbReference>
<name>B3EAE6_TRIL1</name>
<feature type="domain" description="Ribosomal protein eL8/eL30/eS12/Gadd45" evidence="1">
    <location>
        <begin position="95"/>
        <end position="182"/>
    </location>
</feature>
<dbReference type="PANTHER" id="PTHR34215:SF1">
    <property type="entry name" value="YLXR DOMAIN-CONTAINING PROTEIN"/>
    <property type="match status" value="1"/>
</dbReference>
<dbReference type="Proteomes" id="UP000002420">
    <property type="component" value="Chromosome"/>
</dbReference>
<reference evidence="3 4" key="1">
    <citation type="submission" date="2008-05" db="EMBL/GenBank/DDBJ databases">
        <title>Complete sequence of chromosome of Geobacter lovleyi SZ.</title>
        <authorList>
            <consortium name="US DOE Joint Genome Institute"/>
            <person name="Lucas S."/>
            <person name="Copeland A."/>
            <person name="Lapidus A."/>
            <person name="Glavina del Rio T."/>
            <person name="Dalin E."/>
            <person name="Tice H."/>
            <person name="Bruce D."/>
            <person name="Goodwin L."/>
            <person name="Pitluck S."/>
            <person name="Chertkov O."/>
            <person name="Meincke L."/>
            <person name="Brettin T."/>
            <person name="Detter J.C."/>
            <person name="Han C."/>
            <person name="Tapia R."/>
            <person name="Kuske C.R."/>
            <person name="Schmutz J."/>
            <person name="Larimer F."/>
            <person name="Land M."/>
            <person name="Hauser L."/>
            <person name="Kyrpides N."/>
            <person name="Mikhailova N."/>
            <person name="Sung Y."/>
            <person name="Fletcher K.E."/>
            <person name="Ritalahti K.M."/>
            <person name="Loeffler F.E."/>
            <person name="Richardson P."/>
        </authorList>
    </citation>
    <scope>NUCLEOTIDE SEQUENCE [LARGE SCALE GENOMIC DNA]</scope>
    <source>
        <strain evidence="4">ATCC BAA-1151 / DSM 17278 / SZ</strain>
    </source>
</reference>
<accession>B3EAE6</accession>
<dbReference type="EMBL" id="CP001089">
    <property type="protein sequence ID" value="ACD95384.1"/>
    <property type="molecule type" value="Genomic_DNA"/>
</dbReference>
<dbReference type="AlphaFoldDB" id="B3EAE6"/>
<evidence type="ECO:0000259" key="2">
    <source>
        <dbReference type="Pfam" id="PF04296"/>
    </source>
</evidence>
<dbReference type="STRING" id="398767.Glov_1668"/>
<dbReference type="CDD" id="cd00279">
    <property type="entry name" value="YlxR"/>
    <property type="match status" value="1"/>
</dbReference>
<evidence type="ECO:0008006" key="5">
    <source>
        <dbReference type="Google" id="ProtNLM"/>
    </source>
</evidence>
<dbReference type="SUPFAM" id="SSF55315">
    <property type="entry name" value="L30e-like"/>
    <property type="match status" value="1"/>
</dbReference>
<keyword evidence="4" id="KW-1185">Reference proteome</keyword>
<dbReference type="SUPFAM" id="SSF64376">
    <property type="entry name" value="YlxR-like"/>
    <property type="match status" value="1"/>
</dbReference>
<dbReference type="InterPro" id="IPR004038">
    <property type="entry name" value="Ribosomal_eL8/eL30/eS12/Gad45"/>
</dbReference>
<organism evidence="3 4">
    <name type="scientific">Trichlorobacter lovleyi (strain ATCC BAA-1151 / DSM 17278 / SZ)</name>
    <name type="common">Geobacter lovleyi</name>
    <dbReference type="NCBI Taxonomy" id="398767"/>
    <lineage>
        <taxon>Bacteria</taxon>
        <taxon>Pseudomonadati</taxon>
        <taxon>Thermodesulfobacteriota</taxon>
        <taxon>Desulfuromonadia</taxon>
        <taxon>Geobacterales</taxon>
        <taxon>Geobacteraceae</taxon>
        <taxon>Trichlorobacter</taxon>
    </lineage>
</organism>
<dbReference type="Pfam" id="PF01248">
    <property type="entry name" value="Ribosomal_L7Ae"/>
    <property type="match status" value="1"/>
</dbReference>
<dbReference type="InterPro" id="IPR029064">
    <property type="entry name" value="Ribosomal_eL30-like_sf"/>
</dbReference>
<dbReference type="Gene3D" id="3.30.1230.10">
    <property type="entry name" value="YlxR-like"/>
    <property type="match status" value="1"/>
</dbReference>
<dbReference type="InterPro" id="IPR035931">
    <property type="entry name" value="YlxR-like_sf"/>
</dbReference>
<dbReference type="Pfam" id="PF04296">
    <property type="entry name" value="YlxR"/>
    <property type="match status" value="1"/>
</dbReference>
<dbReference type="PANTHER" id="PTHR34215">
    <property type="entry name" value="BLL0784 PROTEIN"/>
    <property type="match status" value="1"/>
</dbReference>
<dbReference type="RefSeq" id="WP_012469726.1">
    <property type="nucleotide sequence ID" value="NC_010814.1"/>
</dbReference>
<evidence type="ECO:0000313" key="4">
    <source>
        <dbReference type="Proteomes" id="UP000002420"/>
    </source>
</evidence>
<protein>
    <recommendedName>
        <fullName evidence="5">YlxR domain-containing protein</fullName>
    </recommendedName>
</protein>
<evidence type="ECO:0000313" key="3">
    <source>
        <dbReference type="EMBL" id="ACD95384.1"/>
    </source>
</evidence>
<dbReference type="InterPro" id="IPR037465">
    <property type="entry name" value="YlxR"/>
</dbReference>
<dbReference type="Gene3D" id="3.30.1330.30">
    <property type="match status" value="1"/>
</dbReference>
<gene>
    <name evidence="3" type="ordered locus">Glov_1668</name>
</gene>
<dbReference type="HOGENOM" id="CLU_091016_2_0_7"/>
<sequence length="203" mass="21867">MKQHGGTGPQRSCIACRREGDKANFLRFVIAPDGTVTPDLEGKLPGRGAYLCQSRRCVLDAASKRQFNRAFKGMAATVDGPALVTLLQQIMEQRISGYLALANKAGATVSGGEAIERSLKGMKLPRLLVLATDISSAIAEKLEGMAARAAVPVVQVLSKELLGQLVGKESDRSAVAVMSDGFAWSLVKEIERYRNYLEEESGR</sequence>